<keyword evidence="1" id="KW-0812">Transmembrane</keyword>
<keyword evidence="1" id="KW-1133">Transmembrane helix</keyword>
<evidence type="ECO:0000256" key="1">
    <source>
        <dbReference type="SAM" id="Phobius"/>
    </source>
</evidence>
<feature type="transmembrane region" description="Helical" evidence="1">
    <location>
        <begin position="21"/>
        <end position="47"/>
    </location>
</feature>
<dbReference type="Proteomes" id="UP000447434">
    <property type="component" value="Chromosome 11"/>
</dbReference>
<reference evidence="3" key="1">
    <citation type="journal article" date="2020" name="Nat. Commun.">
        <title>Genome sequence of the cluster root forming white lupin.</title>
        <authorList>
            <person name="Hufnagel B."/>
            <person name="Marques A."/>
            <person name="Soriano A."/>
            <person name="Marques L."/>
            <person name="Divol F."/>
            <person name="Doumas P."/>
            <person name="Sallet E."/>
            <person name="Mancinotti D."/>
            <person name="Carrere S."/>
            <person name="Marande W."/>
            <person name="Arribat S."/>
            <person name="Keller J."/>
            <person name="Huneau C."/>
            <person name="Blein T."/>
            <person name="Aime D."/>
            <person name="Laguerre M."/>
            <person name="Taylor J."/>
            <person name="Schubert V."/>
            <person name="Nelson M."/>
            <person name="Geu-Flores F."/>
            <person name="Crespi M."/>
            <person name="Gallardo-Guerrero K."/>
            <person name="Delaux P.-M."/>
            <person name="Salse J."/>
            <person name="Berges H."/>
            <person name="Guyot R."/>
            <person name="Gouzy J."/>
            <person name="Peret B."/>
        </authorList>
    </citation>
    <scope>NUCLEOTIDE SEQUENCE [LARGE SCALE GENOMIC DNA]</scope>
    <source>
        <strain evidence="3">cv. Amiga</strain>
    </source>
</reference>
<dbReference type="EMBL" id="WOCE01000011">
    <property type="protein sequence ID" value="KAE9604344.1"/>
    <property type="molecule type" value="Genomic_DNA"/>
</dbReference>
<organism evidence="2 3">
    <name type="scientific">Lupinus albus</name>
    <name type="common">White lupine</name>
    <name type="synonym">Lupinus termis</name>
    <dbReference type="NCBI Taxonomy" id="3870"/>
    <lineage>
        <taxon>Eukaryota</taxon>
        <taxon>Viridiplantae</taxon>
        <taxon>Streptophyta</taxon>
        <taxon>Embryophyta</taxon>
        <taxon>Tracheophyta</taxon>
        <taxon>Spermatophyta</taxon>
        <taxon>Magnoliopsida</taxon>
        <taxon>eudicotyledons</taxon>
        <taxon>Gunneridae</taxon>
        <taxon>Pentapetalae</taxon>
        <taxon>rosids</taxon>
        <taxon>fabids</taxon>
        <taxon>Fabales</taxon>
        <taxon>Fabaceae</taxon>
        <taxon>Papilionoideae</taxon>
        <taxon>50 kb inversion clade</taxon>
        <taxon>genistoids sensu lato</taxon>
        <taxon>core genistoids</taxon>
        <taxon>Genisteae</taxon>
        <taxon>Lupinus</taxon>
    </lineage>
</organism>
<gene>
    <name evidence="2" type="ORF">Lalb_Chr11g0070441</name>
</gene>
<accession>A0A6A4PSV5</accession>
<evidence type="ECO:0000313" key="3">
    <source>
        <dbReference type="Proteomes" id="UP000447434"/>
    </source>
</evidence>
<comment type="caution">
    <text evidence="2">The sequence shown here is derived from an EMBL/GenBank/DDBJ whole genome shotgun (WGS) entry which is preliminary data.</text>
</comment>
<evidence type="ECO:0000313" key="2">
    <source>
        <dbReference type="EMBL" id="KAE9604344.1"/>
    </source>
</evidence>
<protein>
    <submittedName>
        <fullName evidence="2">Uncharacterized protein</fullName>
    </submittedName>
</protein>
<proteinExistence type="predicted"/>
<sequence length="49" mass="5681">MLMIVRDFLSLTLRGVFHVKSCVLFSCSFTCFSFVLNDLILCFRLALYP</sequence>
<name>A0A6A4PSV5_LUPAL</name>
<keyword evidence="1" id="KW-0472">Membrane</keyword>
<keyword evidence="3" id="KW-1185">Reference proteome</keyword>
<dbReference type="AlphaFoldDB" id="A0A6A4PSV5"/>